<evidence type="ECO:0000313" key="1">
    <source>
        <dbReference type="EnsemblPlants" id="ONIVA07G24150.1"/>
    </source>
</evidence>
<organism evidence="1">
    <name type="scientific">Oryza nivara</name>
    <name type="common">Indian wild rice</name>
    <name type="synonym">Oryza sativa f. spontanea</name>
    <dbReference type="NCBI Taxonomy" id="4536"/>
    <lineage>
        <taxon>Eukaryota</taxon>
        <taxon>Viridiplantae</taxon>
        <taxon>Streptophyta</taxon>
        <taxon>Embryophyta</taxon>
        <taxon>Tracheophyta</taxon>
        <taxon>Spermatophyta</taxon>
        <taxon>Magnoliopsida</taxon>
        <taxon>Liliopsida</taxon>
        <taxon>Poales</taxon>
        <taxon>Poaceae</taxon>
        <taxon>BOP clade</taxon>
        <taxon>Oryzoideae</taxon>
        <taxon>Oryzeae</taxon>
        <taxon>Oryzinae</taxon>
        <taxon>Oryza</taxon>
    </lineage>
</organism>
<protein>
    <submittedName>
        <fullName evidence="1">Uncharacterized protein</fullName>
    </submittedName>
</protein>
<reference evidence="1" key="2">
    <citation type="submission" date="2018-04" db="EMBL/GenBank/DDBJ databases">
        <title>OnivRS2 (Oryza nivara Reference Sequence Version 2).</title>
        <authorList>
            <person name="Zhang J."/>
            <person name="Kudrna D."/>
            <person name="Lee S."/>
            <person name="Talag J."/>
            <person name="Rajasekar S."/>
            <person name="Welchert J."/>
            <person name="Hsing Y.-I."/>
            <person name="Wing R.A."/>
        </authorList>
    </citation>
    <scope>NUCLEOTIDE SEQUENCE [LARGE SCALE GENOMIC DNA]</scope>
    <source>
        <strain evidence="1">SL10</strain>
    </source>
</reference>
<proteinExistence type="predicted"/>
<dbReference type="EnsemblPlants" id="ONIVA07G24150.1">
    <property type="protein sequence ID" value="ONIVA07G24150.1"/>
    <property type="gene ID" value="ONIVA07G24150"/>
</dbReference>
<dbReference type="Proteomes" id="UP000006591">
    <property type="component" value="Chromosome 7"/>
</dbReference>
<sequence>MPIPSVFKAIPAV</sequence>
<reference evidence="1" key="1">
    <citation type="submission" date="2015-04" db="UniProtKB">
        <authorList>
            <consortium name="EnsemblPlants"/>
        </authorList>
    </citation>
    <scope>IDENTIFICATION</scope>
    <source>
        <strain evidence="1">SL10</strain>
    </source>
</reference>
<keyword evidence="2" id="KW-1185">Reference proteome</keyword>
<accession>A0A0E0I4W8</accession>
<evidence type="ECO:0000313" key="2">
    <source>
        <dbReference type="Proteomes" id="UP000006591"/>
    </source>
</evidence>
<dbReference type="Gramene" id="ONIVA07G24150.1">
    <property type="protein sequence ID" value="ONIVA07G24150.1"/>
    <property type="gene ID" value="ONIVA07G24150"/>
</dbReference>
<name>A0A0E0I4W8_ORYNI</name>
<dbReference type="HOGENOM" id="CLU_3435926_0_0_1"/>